<dbReference type="GO" id="GO:0005778">
    <property type="term" value="C:peroxisomal membrane"/>
    <property type="evidence" value="ECO:0007669"/>
    <property type="project" value="UniProtKB-SubCell"/>
</dbReference>
<dbReference type="Gene3D" id="1.10.10.10">
    <property type="entry name" value="Winged helix-like DNA-binding domain superfamily/Winged helix DNA-binding domain"/>
    <property type="match status" value="1"/>
</dbReference>
<feature type="region of interest" description="Disordered" evidence="18">
    <location>
        <begin position="1"/>
        <end position="24"/>
    </location>
</feature>
<accession>A0A8S3YLG3</accession>
<comment type="caution">
    <text evidence="20">The sequence shown here is derived from an EMBL/GenBank/DDBJ whole genome shotgun (WGS) entry which is preliminary data.</text>
</comment>
<dbReference type="GO" id="GO:0005102">
    <property type="term" value="F:signaling receptor binding"/>
    <property type="evidence" value="ECO:0007669"/>
    <property type="project" value="TreeGrafter"/>
</dbReference>
<keyword evidence="21" id="KW-1185">Reference proteome</keyword>
<evidence type="ECO:0000256" key="6">
    <source>
        <dbReference type="ARBA" id="ARBA00022989"/>
    </source>
</evidence>
<comment type="function">
    <text evidence="14">Component of the PEX13-PEX14 docking complex, a translocon channel that specifically mediates the import of peroxisomal cargo proteins bound to PEX5 receptor. The PEX13-PEX14 docking complex forms a large import pore which can be opened to a diameter of about 9 nm. Mechanistically, PEX5 receptor along with cargo proteins associates with the PEX14 subunit of the PEX13-PEX14 docking complex in the cytosol, leading to the insertion of the receptor into the organelle membrane with the concomitant translocation of the cargo into the peroxisome matrix. Plays a key role for peroxisome movement through a direct interaction with tubulin.</text>
</comment>
<dbReference type="GO" id="GO:0016560">
    <property type="term" value="P:protein import into peroxisome matrix, docking"/>
    <property type="evidence" value="ECO:0007669"/>
    <property type="project" value="UniProtKB-UniRule"/>
</dbReference>
<dbReference type="Proteomes" id="UP000678393">
    <property type="component" value="Unassembled WGS sequence"/>
</dbReference>
<evidence type="ECO:0000259" key="19">
    <source>
        <dbReference type="Pfam" id="PF04695"/>
    </source>
</evidence>
<evidence type="ECO:0000256" key="10">
    <source>
        <dbReference type="ARBA" id="ARBA00023140"/>
    </source>
</evidence>
<protein>
    <recommendedName>
        <fullName evidence="11 16">Peroxisomal membrane protein PEX14</fullName>
    </recommendedName>
    <alternativeName>
        <fullName evidence="16">Peroxin-14</fullName>
    </alternativeName>
</protein>
<organism evidence="20 21">
    <name type="scientific">Candidula unifasciata</name>
    <dbReference type="NCBI Taxonomy" id="100452"/>
    <lineage>
        <taxon>Eukaryota</taxon>
        <taxon>Metazoa</taxon>
        <taxon>Spiralia</taxon>
        <taxon>Lophotrochozoa</taxon>
        <taxon>Mollusca</taxon>
        <taxon>Gastropoda</taxon>
        <taxon>Heterobranchia</taxon>
        <taxon>Euthyneura</taxon>
        <taxon>Panpulmonata</taxon>
        <taxon>Eupulmonata</taxon>
        <taxon>Stylommatophora</taxon>
        <taxon>Helicina</taxon>
        <taxon>Helicoidea</taxon>
        <taxon>Geomitridae</taxon>
        <taxon>Candidula</taxon>
    </lineage>
</organism>
<dbReference type="PANTHER" id="PTHR23058:SF0">
    <property type="entry name" value="PEROXISOMAL MEMBRANE PROTEIN PEX14"/>
    <property type="match status" value="1"/>
</dbReference>
<feature type="compositionally biased region" description="Polar residues" evidence="18">
    <location>
        <begin position="295"/>
        <end position="325"/>
    </location>
</feature>
<dbReference type="FunFam" id="1.10.10.10:FF:000296">
    <property type="entry name" value="Peroxisomal membrane protein PEX14"/>
    <property type="match status" value="1"/>
</dbReference>
<sequence>MDGESTESRLNGDGSKEILAPTEGPRENLISTAVKFLQNPKVMSSPLYQKKAFLEKKGLTQEEINIAIQRSGVKETALEAAPGQENAAVYQPGGFGLNPQVPPGYYAPIPASSGWARARDLTVSTVVVASVSYAVYQLFQTYLRPRLFGKSFEERRLEKLERRILEIEKSVADSLAETNKILVGIQESLNKQNTQTAISSGELRGVSDIKADIASLKGLLLSKSQFPPAPSTSPVLPAWQRAQAPAVSASASLSYAEVVKTANSPNDDQKSTQQTPVSELADGHEPSQEPASIFASDNQINDSEGLTDSQDLSFSKLTESDSSLS</sequence>
<gene>
    <name evidence="20" type="ORF">CUNI_LOCUS3555</name>
</gene>
<dbReference type="InterPro" id="IPR036388">
    <property type="entry name" value="WH-like_DNA-bd_sf"/>
</dbReference>
<comment type="similarity">
    <text evidence="1 16">Belongs to the peroxin-14 family.</text>
</comment>
<comment type="subcellular location">
    <subcellularLocation>
        <location evidence="12">Endomembrane system</location>
        <topology evidence="12">Single-pass membrane protein</topology>
    </subcellularLocation>
    <subcellularLocation>
        <location evidence="13 16">Peroxisome membrane</location>
    </subcellularLocation>
</comment>
<keyword evidence="6" id="KW-1133">Transmembrane helix</keyword>
<feature type="domain" description="Peroxisome membrane anchor protein Pex14p N-terminal" evidence="19">
    <location>
        <begin position="26"/>
        <end position="69"/>
    </location>
</feature>
<proteinExistence type="inferred from homology"/>
<evidence type="ECO:0000256" key="7">
    <source>
        <dbReference type="ARBA" id="ARBA00022990"/>
    </source>
</evidence>
<keyword evidence="17" id="KW-0175">Coiled coil</keyword>
<keyword evidence="4" id="KW-0812">Transmembrane</keyword>
<evidence type="ECO:0000256" key="3">
    <source>
        <dbReference type="ARBA" id="ARBA00022553"/>
    </source>
</evidence>
<keyword evidence="8" id="KW-0811">Translocation</keyword>
<evidence type="ECO:0000256" key="1">
    <source>
        <dbReference type="ARBA" id="ARBA00005443"/>
    </source>
</evidence>
<evidence type="ECO:0000256" key="14">
    <source>
        <dbReference type="ARBA" id="ARBA00055057"/>
    </source>
</evidence>
<keyword evidence="2 16" id="KW-0813">Transport</keyword>
<evidence type="ECO:0000256" key="8">
    <source>
        <dbReference type="ARBA" id="ARBA00023010"/>
    </source>
</evidence>
<keyword evidence="9 16" id="KW-0472">Membrane</keyword>
<keyword evidence="3" id="KW-0597">Phosphoprotein</keyword>
<dbReference type="GO" id="GO:1990429">
    <property type="term" value="C:peroxisomal importomer complex"/>
    <property type="evidence" value="ECO:0007669"/>
    <property type="project" value="TreeGrafter"/>
</dbReference>
<evidence type="ECO:0000256" key="13">
    <source>
        <dbReference type="ARBA" id="ARBA00046271"/>
    </source>
</evidence>
<evidence type="ECO:0000256" key="15">
    <source>
        <dbReference type="ARBA" id="ARBA00065694"/>
    </source>
</evidence>
<reference evidence="20" key="1">
    <citation type="submission" date="2021-04" db="EMBL/GenBank/DDBJ databases">
        <authorList>
            <consortium name="Molecular Ecology Group"/>
        </authorList>
    </citation>
    <scope>NUCLEOTIDE SEQUENCE</scope>
</reference>
<feature type="coiled-coil region" evidence="17">
    <location>
        <begin position="150"/>
        <end position="177"/>
    </location>
</feature>
<comment type="subunit">
    <text evidence="15">Interacts with PEX13; forming the PEX13-PEX14 docking complex. Interacts with PEX5 (via WxxxF/Y motifs). Interacts with PEX19. Interacts with tubulin.</text>
</comment>
<evidence type="ECO:0000256" key="5">
    <source>
        <dbReference type="ARBA" id="ARBA00022927"/>
    </source>
</evidence>
<dbReference type="PANTHER" id="PTHR23058">
    <property type="entry name" value="PEROXISOMAL MEMBRANE PROTEIN PEX14"/>
    <property type="match status" value="1"/>
</dbReference>
<dbReference type="InterPro" id="IPR025655">
    <property type="entry name" value="PEX14"/>
</dbReference>
<feature type="region of interest" description="Disordered" evidence="18">
    <location>
        <begin position="259"/>
        <end position="325"/>
    </location>
</feature>
<evidence type="ECO:0000256" key="4">
    <source>
        <dbReference type="ARBA" id="ARBA00022692"/>
    </source>
</evidence>
<dbReference type="GO" id="GO:0012505">
    <property type="term" value="C:endomembrane system"/>
    <property type="evidence" value="ECO:0007669"/>
    <property type="project" value="UniProtKB-SubCell"/>
</dbReference>
<keyword evidence="7" id="KW-0007">Acetylation</keyword>
<name>A0A8S3YLG3_9EUPU</name>
<evidence type="ECO:0000256" key="17">
    <source>
        <dbReference type="SAM" id="Coils"/>
    </source>
</evidence>
<evidence type="ECO:0000313" key="21">
    <source>
        <dbReference type="Proteomes" id="UP000678393"/>
    </source>
</evidence>
<dbReference type="InterPro" id="IPR006785">
    <property type="entry name" value="Pex14_N"/>
</dbReference>
<evidence type="ECO:0000256" key="2">
    <source>
        <dbReference type="ARBA" id="ARBA00022448"/>
    </source>
</evidence>
<keyword evidence="5 16" id="KW-0653">Protein transport</keyword>
<evidence type="ECO:0000256" key="12">
    <source>
        <dbReference type="ARBA" id="ARBA00037847"/>
    </source>
</evidence>
<dbReference type="AlphaFoldDB" id="A0A8S3YLG3"/>
<dbReference type="OrthoDB" id="441517at2759"/>
<dbReference type="EMBL" id="CAJHNH020000486">
    <property type="protein sequence ID" value="CAG5117997.1"/>
    <property type="molecule type" value="Genomic_DNA"/>
</dbReference>
<feature type="compositionally biased region" description="Polar residues" evidence="18">
    <location>
        <begin position="261"/>
        <end position="277"/>
    </location>
</feature>
<dbReference type="Pfam" id="PF04695">
    <property type="entry name" value="Pex14_N"/>
    <property type="match status" value="1"/>
</dbReference>
<evidence type="ECO:0000313" key="20">
    <source>
        <dbReference type="EMBL" id="CAG5117997.1"/>
    </source>
</evidence>
<keyword evidence="10 16" id="KW-0576">Peroxisome</keyword>
<evidence type="ECO:0000256" key="9">
    <source>
        <dbReference type="ARBA" id="ARBA00023136"/>
    </source>
</evidence>
<evidence type="ECO:0000256" key="11">
    <source>
        <dbReference type="ARBA" id="ARBA00029502"/>
    </source>
</evidence>
<evidence type="ECO:0000256" key="16">
    <source>
        <dbReference type="RuleBase" id="RU367032"/>
    </source>
</evidence>
<evidence type="ECO:0000256" key="18">
    <source>
        <dbReference type="SAM" id="MobiDB-lite"/>
    </source>
</evidence>